<dbReference type="Proteomes" id="UP000317422">
    <property type="component" value="Unassembled WGS sequence"/>
</dbReference>
<proteinExistence type="predicted"/>
<comment type="caution">
    <text evidence="2">The sequence shown here is derived from an EMBL/GenBank/DDBJ whole genome shotgun (WGS) entry which is preliminary data.</text>
</comment>
<reference evidence="2 3" key="1">
    <citation type="submission" date="2019-06" db="EMBL/GenBank/DDBJ databases">
        <title>Sequencing the genomes of 1000 actinobacteria strains.</title>
        <authorList>
            <person name="Klenk H.-P."/>
        </authorList>
    </citation>
    <scope>NUCLEOTIDE SEQUENCE [LARGE SCALE GENOMIC DNA]</scope>
    <source>
        <strain evidence="2 3">DSM 45015</strain>
    </source>
</reference>
<gene>
    <name evidence="2" type="ORF">FHX37_2812</name>
</gene>
<organism evidence="2 3">
    <name type="scientific">Haloactinospora alba</name>
    <dbReference type="NCBI Taxonomy" id="405555"/>
    <lineage>
        <taxon>Bacteria</taxon>
        <taxon>Bacillati</taxon>
        <taxon>Actinomycetota</taxon>
        <taxon>Actinomycetes</taxon>
        <taxon>Streptosporangiales</taxon>
        <taxon>Nocardiopsidaceae</taxon>
        <taxon>Haloactinospora</taxon>
    </lineage>
</organism>
<feature type="domain" description="DUF7683" evidence="1">
    <location>
        <begin position="13"/>
        <end position="84"/>
    </location>
</feature>
<dbReference type="InterPro" id="IPR056100">
    <property type="entry name" value="DUF7683"/>
</dbReference>
<dbReference type="AlphaFoldDB" id="A0A543NLW6"/>
<dbReference type="RefSeq" id="WP_141924277.1">
    <property type="nucleotide sequence ID" value="NZ_VFQC01000001.1"/>
</dbReference>
<sequence>MSDACHTCGANLIRKIAAFDKKTELLVWSIVVNEEAVRELSAYLDLDPYDGCVVLPYDLASEEALGAAERLGGFQREENLDYELRTYDGDYG</sequence>
<dbReference type="Pfam" id="PF24731">
    <property type="entry name" value="DUF7683"/>
    <property type="match status" value="1"/>
</dbReference>
<accession>A0A543NLW6</accession>
<name>A0A543NLW6_9ACTN</name>
<dbReference type="EMBL" id="VFQC01000001">
    <property type="protein sequence ID" value="TQN32828.1"/>
    <property type="molecule type" value="Genomic_DNA"/>
</dbReference>
<keyword evidence="3" id="KW-1185">Reference proteome</keyword>
<protein>
    <recommendedName>
        <fullName evidence="1">DUF7683 domain-containing protein</fullName>
    </recommendedName>
</protein>
<evidence type="ECO:0000313" key="3">
    <source>
        <dbReference type="Proteomes" id="UP000317422"/>
    </source>
</evidence>
<evidence type="ECO:0000313" key="2">
    <source>
        <dbReference type="EMBL" id="TQN32828.1"/>
    </source>
</evidence>
<evidence type="ECO:0000259" key="1">
    <source>
        <dbReference type="Pfam" id="PF24731"/>
    </source>
</evidence>